<dbReference type="AlphaFoldDB" id="A0A1L9AZ88"/>
<feature type="signal peptide" evidence="2">
    <location>
        <begin position="1"/>
        <end position="17"/>
    </location>
</feature>
<evidence type="ECO:0000256" key="2">
    <source>
        <dbReference type="SAM" id="SignalP"/>
    </source>
</evidence>
<comment type="caution">
    <text evidence="3">The sequence shown here is derived from an EMBL/GenBank/DDBJ whole genome shotgun (WGS) entry which is preliminary data.</text>
</comment>
<evidence type="ECO:0000256" key="1">
    <source>
        <dbReference type="SAM" id="Phobius"/>
    </source>
</evidence>
<organism evidence="3 4">
    <name type="scientific">Cystobacter ferrugineus</name>
    <dbReference type="NCBI Taxonomy" id="83449"/>
    <lineage>
        <taxon>Bacteria</taxon>
        <taxon>Pseudomonadati</taxon>
        <taxon>Myxococcota</taxon>
        <taxon>Myxococcia</taxon>
        <taxon>Myxococcales</taxon>
        <taxon>Cystobacterineae</taxon>
        <taxon>Archangiaceae</taxon>
        <taxon>Cystobacter</taxon>
    </lineage>
</organism>
<keyword evidence="1" id="KW-1133">Transmembrane helix</keyword>
<dbReference type="OrthoDB" id="6077363at2"/>
<feature type="transmembrane region" description="Helical" evidence="1">
    <location>
        <begin position="142"/>
        <end position="163"/>
    </location>
</feature>
<keyword evidence="2" id="KW-0732">Signal</keyword>
<reference evidence="4" key="1">
    <citation type="submission" date="2016-11" db="EMBL/GenBank/DDBJ databases">
        <authorList>
            <person name="Shukria A."/>
            <person name="Stevens D.C."/>
        </authorList>
    </citation>
    <scope>NUCLEOTIDE SEQUENCE [LARGE SCALE GENOMIC DNA]</scope>
    <source>
        <strain evidence="4">Cbfe23</strain>
    </source>
</reference>
<keyword evidence="1" id="KW-0812">Transmembrane</keyword>
<protein>
    <submittedName>
        <fullName evidence="3">Uncharacterized protein</fullName>
    </submittedName>
</protein>
<dbReference type="STRING" id="83449.BON30_37860"/>
<keyword evidence="4" id="KW-1185">Reference proteome</keyword>
<accession>A0A1L9AZ88</accession>
<gene>
    <name evidence="3" type="ORF">BON30_37860</name>
</gene>
<keyword evidence="1" id="KW-0472">Membrane</keyword>
<feature type="chain" id="PRO_5012521594" evidence="2">
    <location>
        <begin position="18"/>
        <end position="233"/>
    </location>
</feature>
<proteinExistence type="predicted"/>
<sequence>MRLPLLLLLLVSGLARAEQTCAASPENHQKLAFIQSHLSEDARRARLWTGAWGAGYGVLTLGQLAVVPAVPAGEQVDLYVGALSSAGGLVALLALPLDVMNDSLTLDTLAREHPSEVDCDVLAEAERLLVRSAEGEALGRSWLMHGANIVYGLLSGLVLGVFFDRWVSGAVTAVTGILIGEAMILTQPFGAEETLRRYREGAWSAAKGPSSPAWNLQVAVAPSRIGVQLHVSF</sequence>
<feature type="transmembrane region" description="Helical" evidence="1">
    <location>
        <begin position="78"/>
        <end position="97"/>
    </location>
</feature>
<reference evidence="3 4" key="2">
    <citation type="submission" date="2016-12" db="EMBL/GenBank/DDBJ databases">
        <title>Draft Genome Sequence of Cystobacter ferrugineus Strain Cbfe23.</title>
        <authorList>
            <person name="Akbar S."/>
            <person name="Dowd S.E."/>
            <person name="Stevens D.C."/>
        </authorList>
    </citation>
    <scope>NUCLEOTIDE SEQUENCE [LARGE SCALE GENOMIC DNA]</scope>
    <source>
        <strain evidence="3 4">Cbfe23</strain>
    </source>
</reference>
<evidence type="ECO:0000313" key="4">
    <source>
        <dbReference type="Proteomes" id="UP000182229"/>
    </source>
</evidence>
<dbReference type="RefSeq" id="WP_071903417.1">
    <property type="nucleotide sequence ID" value="NZ_MPIN01000014.1"/>
</dbReference>
<dbReference type="EMBL" id="MPIN01000014">
    <property type="protein sequence ID" value="OJH35320.1"/>
    <property type="molecule type" value="Genomic_DNA"/>
</dbReference>
<evidence type="ECO:0000313" key="3">
    <source>
        <dbReference type="EMBL" id="OJH35320.1"/>
    </source>
</evidence>
<dbReference type="Proteomes" id="UP000182229">
    <property type="component" value="Unassembled WGS sequence"/>
</dbReference>
<name>A0A1L9AZ88_9BACT</name>